<evidence type="ECO:0000313" key="1">
    <source>
        <dbReference type="EMBL" id="CAF2143943.1"/>
    </source>
</evidence>
<reference evidence="1" key="1">
    <citation type="submission" date="2021-01" db="EMBL/GenBank/DDBJ databases">
        <authorList>
            <consortium name="Genoscope - CEA"/>
            <person name="William W."/>
        </authorList>
    </citation>
    <scope>NUCLEOTIDE SEQUENCE</scope>
</reference>
<protein>
    <submittedName>
        <fullName evidence="1">(rape) hypothetical protein</fullName>
    </submittedName>
</protein>
<accession>A0A816X8W7</accession>
<dbReference type="Proteomes" id="UP001295469">
    <property type="component" value="Chromosome A02"/>
</dbReference>
<dbReference type="AlphaFoldDB" id="A0A816X8W7"/>
<name>A0A816X8W7_BRANA</name>
<proteinExistence type="predicted"/>
<sequence>MFSGSGCSHRAGVRFSSFRSVFFCVCRVRSLLVLLSLSTVESRSCSSLFPIWSDWGSLLIFLCSSP</sequence>
<dbReference type="EMBL" id="HG994356">
    <property type="protein sequence ID" value="CAF2143943.1"/>
    <property type="molecule type" value="Genomic_DNA"/>
</dbReference>
<gene>
    <name evidence="1" type="ORF">DARMORV10_A02P36900.1</name>
</gene>
<organism evidence="1">
    <name type="scientific">Brassica napus</name>
    <name type="common">Rape</name>
    <dbReference type="NCBI Taxonomy" id="3708"/>
    <lineage>
        <taxon>Eukaryota</taxon>
        <taxon>Viridiplantae</taxon>
        <taxon>Streptophyta</taxon>
        <taxon>Embryophyta</taxon>
        <taxon>Tracheophyta</taxon>
        <taxon>Spermatophyta</taxon>
        <taxon>Magnoliopsida</taxon>
        <taxon>eudicotyledons</taxon>
        <taxon>Gunneridae</taxon>
        <taxon>Pentapetalae</taxon>
        <taxon>rosids</taxon>
        <taxon>malvids</taxon>
        <taxon>Brassicales</taxon>
        <taxon>Brassicaceae</taxon>
        <taxon>Brassiceae</taxon>
        <taxon>Brassica</taxon>
    </lineage>
</organism>